<accession>A0A8T8SAS0</accession>
<evidence type="ECO:0008006" key="6">
    <source>
        <dbReference type="Google" id="ProtNLM"/>
    </source>
</evidence>
<feature type="region of interest" description="Disordered" evidence="1">
    <location>
        <begin position="113"/>
        <end position="148"/>
    </location>
</feature>
<feature type="non-terminal residue" evidence="4">
    <location>
        <position position="573"/>
    </location>
</feature>
<dbReference type="GO" id="GO:0030686">
    <property type="term" value="C:90S preribosome"/>
    <property type="evidence" value="ECO:0007669"/>
    <property type="project" value="TreeGrafter"/>
</dbReference>
<gene>
    <name evidence="4" type="ORF">A4X13_0g9208</name>
</gene>
<dbReference type="PANTHER" id="PTHR10925">
    <property type="entry name" value="N-ACETYLTRANSFERASE 10"/>
    <property type="match status" value="1"/>
</dbReference>
<dbReference type="InterPro" id="IPR032672">
    <property type="entry name" value="TmcA/NAT10/Kre33"/>
</dbReference>
<dbReference type="Gene3D" id="3.40.630.30">
    <property type="match status" value="1"/>
</dbReference>
<dbReference type="AlphaFoldDB" id="A0A8T8SAS0"/>
<dbReference type="Pfam" id="PF13725">
    <property type="entry name" value="tRNA_bind_2"/>
    <property type="match status" value="1"/>
</dbReference>
<dbReference type="GO" id="GO:0000049">
    <property type="term" value="F:tRNA binding"/>
    <property type="evidence" value="ECO:0007669"/>
    <property type="project" value="TreeGrafter"/>
</dbReference>
<proteinExistence type="predicted"/>
<feature type="region of interest" description="Disordered" evidence="1">
    <location>
        <begin position="541"/>
        <end position="573"/>
    </location>
</feature>
<protein>
    <recommendedName>
        <fullName evidence="6">N-acetyltransferase domain-containing protein</fullName>
    </recommendedName>
</protein>
<evidence type="ECO:0000259" key="2">
    <source>
        <dbReference type="Pfam" id="PF13718"/>
    </source>
</evidence>
<evidence type="ECO:0000256" key="1">
    <source>
        <dbReference type="SAM" id="MobiDB-lite"/>
    </source>
</evidence>
<reference evidence="4" key="1">
    <citation type="submission" date="2016-04" db="EMBL/GenBank/DDBJ databases">
        <authorList>
            <person name="Nguyen H.D."/>
            <person name="Samba Siva P."/>
            <person name="Cullis J."/>
            <person name="Levesque C.A."/>
            <person name="Hambleton S."/>
        </authorList>
    </citation>
    <scope>NUCLEOTIDE SEQUENCE</scope>
    <source>
        <strain evidence="4">DAOMC 236416</strain>
    </source>
</reference>
<dbReference type="EMBL" id="LWDF02002310">
    <property type="protein sequence ID" value="KAE8236264.1"/>
    <property type="molecule type" value="Genomic_DNA"/>
</dbReference>
<dbReference type="GO" id="GO:0005730">
    <property type="term" value="C:nucleolus"/>
    <property type="evidence" value="ECO:0007669"/>
    <property type="project" value="TreeGrafter"/>
</dbReference>
<dbReference type="GO" id="GO:1904812">
    <property type="term" value="P:rRNA acetylation involved in maturation of SSU-rRNA"/>
    <property type="evidence" value="ECO:0007669"/>
    <property type="project" value="TreeGrafter"/>
</dbReference>
<evidence type="ECO:0000313" key="5">
    <source>
        <dbReference type="Proteomes" id="UP000077521"/>
    </source>
</evidence>
<name>A0A8T8SAS0_9BASI</name>
<dbReference type="GO" id="GO:1990883">
    <property type="term" value="F:18S rRNA cytidine N-acetyltransferase activity"/>
    <property type="evidence" value="ECO:0007669"/>
    <property type="project" value="TreeGrafter"/>
</dbReference>
<dbReference type="PANTHER" id="PTHR10925:SF5">
    <property type="entry name" value="RNA CYTIDINE ACETYLTRANSFERASE"/>
    <property type="match status" value="1"/>
</dbReference>
<comment type="caution">
    <text evidence="4">The sequence shown here is derived from an EMBL/GenBank/DDBJ whole genome shotgun (WGS) entry which is preliminary data.</text>
</comment>
<feature type="domain" description="Possible tRNA binding" evidence="3">
    <location>
        <begin position="241"/>
        <end position="493"/>
    </location>
</feature>
<dbReference type="InterPro" id="IPR027992">
    <property type="entry name" value="tRNA_bind_dom"/>
</dbReference>
<keyword evidence="5" id="KW-1185">Reference proteome</keyword>
<organism evidence="4 5">
    <name type="scientific">Tilletia indica</name>
    <dbReference type="NCBI Taxonomy" id="43049"/>
    <lineage>
        <taxon>Eukaryota</taxon>
        <taxon>Fungi</taxon>
        <taxon>Dikarya</taxon>
        <taxon>Basidiomycota</taxon>
        <taxon>Ustilaginomycotina</taxon>
        <taxon>Exobasidiomycetes</taxon>
        <taxon>Tilletiales</taxon>
        <taxon>Tilletiaceae</taxon>
        <taxon>Tilletia</taxon>
    </lineage>
</organism>
<dbReference type="Proteomes" id="UP000077521">
    <property type="component" value="Unassembled WGS sequence"/>
</dbReference>
<evidence type="ECO:0000259" key="3">
    <source>
        <dbReference type="Pfam" id="PF13725"/>
    </source>
</evidence>
<evidence type="ECO:0000313" key="4">
    <source>
        <dbReference type="EMBL" id="KAE8236264.1"/>
    </source>
</evidence>
<sequence>MADAPAQRLFVLLPRSGGGGGIPDPLAVLQVSLEGHISRSSVLNALARGTRGEAGDLIPWTLSQQFQDPEFASALSGARIVRVAVRAECARMGYGRRAVGALREFYAGAWEKDGGGGKGSTTKGSSGSREAFVSLSGAKDGAKDQDQLHSESIAVRSGSSLPALLHRLSTLPNPPEKLDWLGVSYGMTPSLLRFWNRAGYVPLYVRQMPNEITGEYSAVQVRSVLDPPTKEAGSGSGSSSWLGAFAIDFQRRFLSLLGFRFREWDAVTALTVLENISLYSSSSPTTPLSQPELRVHLTPFDMKRLEGYGNGNVDFAIVLDLVPTLASLYFSRKLYSLDESALLAGSTSTAEMRSTPLKLSALQSALLIGLGAQRKDVGELVGELDLPAAQVLALFVKGVRRIMLCLRDVERRVVEGDLGAGSGKRVLDSAKDGGVALALMPGAEAGEVEGELERVGQASLESDEVRRTKAAASRRLLDEMDLGRYAIDDNDVEETGGAETGGKKRDWSAAEAQVAALAEGGGDGRKLSSVVSVQVVGGAAAAEEKKKKGGKKDSSAAGKRKGGAGSSAIVQIE</sequence>
<reference evidence="4" key="2">
    <citation type="journal article" date="2019" name="IMA Fungus">
        <title>Genome sequencing and comparison of five Tilletia species to identify candidate genes for the detection of regulated species infecting wheat.</title>
        <authorList>
            <person name="Nguyen H.D.T."/>
            <person name="Sultana T."/>
            <person name="Kesanakurti P."/>
            <person name="Hambleton S."/>
        </authorList>
    </citation>
    <scope>NUCLEOTIDE SEQUENCE</scope>
    <source>
        <strain evidence="4">DAOMC 236416</strain>
    </source>
</reference>
<feature type="domain" description="N-acetyltransferase" evidence="2">
    <location>
        <begin position="1"/>
        <end position="224"/>
    </location>
</feature>
<feature type="compositionally biased region" description="Basic and acidic residues" evidence="1">
    <location>
        <begin position="542"/>
        <end position="554"/>
    </location>
</feature>
<dbReference type="InterPro" id="IPR000182">
    <property type="entry name" value="GNAT_dom"/>
</dbReference>
<dbReference type="Pfam" id="PF13718">
    <property type="entry name" value="GNAT_acetyltr_2"/>
    <property type="match status" value="1"/>
</dbReference>